<accession>A0A078M499</accession>
<dbReference type="InterPro" id="IPR014957">
    <property type="entry name" value="IDEAL_dom"/>
</dbReference>
<protein>
    <submittedName>
        <fullName evidence="2">IDEAL domain protein</fullName>
    </submittedName>
</protein>
<evidence type="ECO:0000313" key="3">
    <source>
        <dbReference type="Proteomes" id="UP000044136"/>
    </source>
</evidence>
<dbReference type="OrthoDB" id="2418442at2"/>
<evidence type="ECO:0000259" key="1">
    <source>
        <dbReference type="SMART" id="SM00914"/>
    </source>
</evidence>
<dbReference type="STRING" id="1461582.BN1048_01224"/>
<dbReference type="AlphaFoldDB" id="A0A078M499"/>
<sequence>MGRPVYPANQLRGFINTINDLSADLVLQESMNHFNVKYYNQKIEESLIEKDEEKFMKYTNLLKEL</sequence>
<dbReference type="SMART" id="SM00914">
    <property type="entry name" value="IDEAL"/>
    <property type="match status" value="1"/>
</dbReference>
<reference evidence="2 3" key="1">
    <citation type="submission" date="2014-07" db="EMBL/GenBank/DDBJ databases">
        <authorList>
            <person name="Urmite Genomes Urmite Genomes"/>
        </authorList>
    </citation>
    <scope>NUCLEOTIDE SEQUENCE [LARGE SCALE GENOMIC DNA]</scope>
    <source>
        <strain evidence="2 3">13MG44_air</strain>
    </source>
</reference>
<dbReference type="InterPro" id="IPR027393">
    <property type="entry name" value="Virus_scaffolding_prot_C"/>
</dbReference>
<organism evidence="2 3">
    <name type="scientific">Jeotgalicoccus saudimassiliensis</name>
    <dbReference type="NCBI Taxonomy" id="1461582"/>
    <lineage>
        <taxon>Bacteria</taxon>
        <taxon>Bacillati</taxon>
        <taxon>Bacillota</taxon>
        <taxon>Bacilli</taxon>
        <taxon>Bacillales</taxon>
        <taxon>Staphylococcaceae</taxon>
        <taxon>Jeotgalicoccus</taxon>
    </lineage>
</organism>
<dbReference type="Gene3D" id="4.10.810.10">
    <property type="entry name" value="Virus Scaffolding Protein, Chain A"/>
    <property type="match status" value="1"/>
</dbReference>
<dbReference type="RefSeq" id="WP_035809455.1">
    <property type="nucleotide sequence ID" value="NZ_CCSE01000001.1"/>
</dbReference>
<dbReference type="eggNOG" id="ENOG5033H5B">
    <property type="taxonomic scope" value="Bacteria"/>
</dbReference>
<gene>
    <name evidence="2" type="ORF">BN1048_01224</name>
</gene>
<proteinExistence type="predicted"/>
<feature type="domain" description="IDEAL" evidence="1">
    <location>
        <begin position="26"/>
        <end position="62"/>
    </location>
</feature>
<keyword evidence="3" id="KW-1185">Reference proteome</keyword>
<dbReference type="HOGENOM" id="CLU_2843998_0_0_9"/>
<evidence type="ECO:0000313" key="2">
    <source>
        <dbReference type="EMBL" id="CEA01069.1"/>
    </source>
</evidence>
<dbReference type="Proteomes" id="UP000044136">
    <property type="component" value="Unassembled WGS sequence"/>
</dbReference>
<dbReference type="Pfam" id="PF08858">
    <property type="entry name" value="IDEAL"/>
    <property type="match status" value="1"/>
</dbReference>
<name>A0A078M499_9STAP</name>
<dbReference type="EMBL" id="CCSE01000001">
    <property type="protein sequence ID" value="CEA01069.1"/>
    <property type="molecule type" value="Genomic_DNA"/>
</dbReference>